<dbReference type="EMBL" id="GL737069">
    <property type="protein sequence ID" value="EFX60133.1"/>
    <property type="molecule type" value="Genomic_DNA"/>
</dbReference>
<reference evidence="1 2" key="1">
    <citation type="journal article" date="2011" name="Science">
        <title>The ecoresponsive genome of Daphnia pulex.</title>
        <authorList>
            <person name="Colbourne J.K."/>
            <person name="Pfrender M.E."/>
            <person name="Gilbert D."/>
            <person name="Thomas W.K."/>
            <person name="Tucker A."/>
            <person name="Oakley T.H."/>
            <person name="Tokishita S."/>
            <person name="Aerts A."/>
            <person name="Arnold G.J."/>
            <person name="Basu M.K."/>
            <person name="Bauer D.J."/>
            <person name="Caceres C.E."/>
            <person name="Carmel L."/>
            <person name="Casola C."/>
            <person name="Choi J.H."/>
            <person name="Detter J.C."/>
            <person name="Dong Q."/>
            <person name="Dusheyko S."/>
            <person name="Eads B.D."/>
            <person name="Frohlich T."/>
            <person name="Geiler-Samerotte K.A."/>
            <person name="Gerlach D."/>
            <person name="Hatcher P."/>
            <person name="Jogdeo S."/>
            <person name="Krijgsveld J."/>
            <person name="Kriventseva E.V."/>
            <person name="Kultz D."/>
            <person name="Laforsch C."/>
            <person name="Lindquist E."/>
            <person name="Lopez J."/>
            <person name="Manak J.R."/>
            <person name="Muller J."/>
            <person name="Pangilinan J."/>
            <person name="Patwardhan R.P."/>
            <person name="Pitluck S."/>
            <person name="Pritham E.J."/>
            <person name="Rechtsteiner A."/>
            <person name="Rho M."/>
            <person name="Rogozin I.B."/>
            <person name="Sakarya O."/>
            <person name="Salamov A."/>
            <person name="Schaack S."/>
            <person name="Shapiro H."/>
            <person name="Shiga Y."/>
            <person name="Skalitzky C."/>
            <person name="Smith Z."/>
            <person name="Souvorov A."/>
            <person name="Sung W."/>
            <person name="Tang Z."/>
            <person name="Tsuchiya D."/>
            <person name="Tu H."/>
            <person name="Vos H."/>
            <person name="Wang M."/>
            <person name="Wolf Y.I."/>
            <person name="Yamagata H."/>
            <person name="Yamada T."/>
            <person name="Ye Y."/>
            <person name="Shaw J.R."/>
            <person name="Andrews J."/>
            <person name="Crease T.J."/>
            <person name="Tang H."/>
            <person name="Lucas S.M."/>
            <person name="Robertson H.M."/>
            <person name="Bork P."/>
            <person name="Koonin E.V."/>
            <person name="Zdobnov E.M."/>
            <person name="Grigoriev I.V."/>
            <person name="Lynch M."/>
            <person name="Boore J.L."/>
        </authorList>
    </citation>
    <scope>NUCLEOTIDE SEQUENCE [LARGE SCALE GENOMIC DNA]</scope>
</reference>
<dbReference type="InParanoid" id="E9I797"/>
<gene>
    <name evidence="1" type="ORF">DAPPUDRAFT_125389</name>
</gene>
<protein>
    <submittedName>
        <fullName evidence="1">Uncharacterized protein</fullName>
    </submittedName>
</protein>
<keyword evidence="2" id="KW-1185">Reference proteome</keyword>
<dbReference type="AlphaFoldDB" id="E9I797"/>
<sequence length="217" mass="24197">MSCMQQQQQQQQQQTAAAVVSSMLADSRTSRKLRCHIAQGNKHRKCAAHLGADEAVADVFEACGSSGAHEAPRWREAPHAHAREEAAVVQRQQRSHARACRTYERRSHAGTCKGYERDKREGTRWRDQPGDSLSSWKRQSRCQNCVAPRWLSIKAGTACTTPAAPGTHWPTMKHCWFASRAQTPQHRCCHPVSCQAVKIGATRVAYLCTSLGMQFST</sequence>
<dbReference type="Proteomes" id="UP000000305">
    <property type="component" value="Unassembled WGS sequence"/>
</dbReference>
<proteinExistence type="predicted"/>
<evidence type="ECO:0000313" key="1">
    <source>
        <dbReference type="EMBL" id="EFX60133.1"/>
    </source>
</evidence>
<name>E9I797_DAPPU</name>
<organism evidence="1 2">
    <name type="scientific">Daphnia pulex</name>
    <name type="common">Water flea</name>
    <dbReference type="NCBI Taxonomy" id="6669"/>
    <lineage>
        <taxon>Eukaryota</taxon>
        <taxon>Metazoa</taxon>
        <taxon>Ecdysozoa</taxon>
        <taxon>Arthropoda</taxon>
        <taxon>Crustacea</taxon>
        <taxon>Branchiopoda</taxon>
        <taxon>Diplostraca</taxon>
        <taxon>Cladocera</taxon>
        <taxon>Anomopoda</taxon>
        <taxon>Daphniidae</taxon>
        <taxon>Daphnia</taxon>
    </lineage>
</organism>
<evidence type="ECO:0000313" key="2">
    <source>
        <dbReference type="Proteomes" id="UP000000305"/>
    </source>
</evidence>
<dbReference type="HOGENOM" id="CLU_1273386_0_0_1"/>
<dbReference type="KEGG" id="dpx:DAPPUDRAFT_125389"/>
<accession>E9I797</accession>